<dbReference type="Gene3D" id="3.90.180.10">
    <property type="entry name" value="Medium-chain alcohol dehydrogenases, catalytic domain"/>
    <property type="match status" value="1"/>
</dbReference>
<dbReference type="CDD" id="cd08267">
    <property type="entry name" value="MDR1"/>
    <property type="match status" value="1"/>
</dbReference>
<proteinExistence type="predicted"/>
<dbReference type="Proteomes" id="UP000294003">
    <property type="component" value="Unassembled WGS sequence"/>
</dbReference>
<feature type="domain" description="Enoyl reductase (ER)" evidence="1">
    <location>
        <begin position="26"/>
        <end position="384"/>
    </location>
</feature>
<evidence type="ECO:0000313" key="3">
    <source>
        <dbReference type="Proteomes" id="UP000294003"/>
    </source>
</evidence>
<comment type="caution">
    <text evidence="2">The sequence shown here is derived from an EMBL/GenBank/DDBJ whole genome shotgun (WGS) entry which is preliminary data.</text>
</comment>
<keyword evidence="3" id="KW-1185">Reference proteome</keyword>
<dbReference type="PANTHER" id="PTHR43677">
    <property type="entry name" value="SHORT-CHAIN DEHYDROGENASE/REDUCTASE"/>
    <property type="match status" value="1"/>
</dbReference>
<evidence type="ECO:0000259" key="1">
    <source>
        <dbReference type="SMART" id="SM00829"/>
    </source>
</evidence>
<dbReference type="SUPFAM" id="SSF50129">
    <property type="entry name" value="GroES-like"/>
    <property type="match status" value="1"/>
</dbReference>
<evidence type="ECO:0000313" key="2">
    <source>
        <dbReference type="EMBL" id="RYO94911.1"/>
    </source>
</evidence>
<dbReference type="InterPro" id="IPR051397">
    <property type="entry name" value="Zn-ADH-like_protein"/>
</dbReference>
<dbReference type="PANTHER" id="PTHR43677:SF4">
    <property type="entry name" value="QUINONE OXIDOREDUCTASE-LIKE PROTEIN 2"/>
    <property type="match status" value="1"/>
</dbReference>
<name>A0ABY0HKV3_9PEZI</name>
<dbReference type="Pfam" id="PF00107">
    <property type="entry name" value="ADH_zinc_N"/>
    <property type="match status" value="1"/>
</dbReference>
<dbReference type="InterPro" id="IPR011032">
    <property type="entry name" value="GroES-like_sf"/>
</dbReference>
<accession>A0ABY0HKV3</accession>
<gene>
    <name evidence="2" type="ORF">DL762_000345</name>
</gene>
<protein>
    <recommendedName>
        <fullName evidence="1">Enoyl reductase (ER) domain-containing protein</fullName>
    </recommendedName>
</protein>
<reference evidence="2 3" key="1">
    <citation type="submission" date="2018-06" db="EMBL/GenBank/DDBJ databases">
        <title>Complete Genomes of Monosporascus.</title>
        <authorList>
            <person name="Robinson A.J."/>
            <person name="Natvig D.O."/>
        </authorList>
    </citation>
    <scope>NUCLEOTIDE SEQUENCE [LARGE SCALE GENOMIC DNA]</scope>
    <source>
        <strain evidence="2 3">CBS 609.92</strain>
    </source>
</reference>
<dbReference type="Gene3D" id="3.40.50.720">
    <property type="entry name" value="NAD(P)-binding Rossmann-like Domain"/>
    <property type="match status" value="1"/>
</dbReference>
<sequence length="389" mass="42093">MARSEPAAPMPPTMRAWVRQLRGHYKSSLKLVDSLPTPPIPGSNSSDIIVRVSYVALEFSIVHLMGVFPALPFAPPLVPELCVSGTVAVAGGKAPEGLRRPGTRVLAMTDPMSMVFRGTGALKEYMRLPEAYVVPLSEPNTYVGEHGAGEHLVLSLTRGAGLISNGSTALATVRAAKVRSGQRVLVNGASGSVGHIAAQLCRARGAFIVGVASGANEALFVDYKKHASLPDYLASVFGSQPFDSILDCVGLQALYANSPRYLRPGGPLVNIGAFDMGDGILRQMVRWFMNSSCPTWLGGIPRPYILFSNTPNIHEVLTLVEMVEQGRLKVILVMAAPYHHATRAKDRWNDRNCGNHPDSEFAMEDLIKAYERVTSKRARGKVLIRIRAK</sequence>
<organism evidence="2 3">
    <name type="scientific">Monosporascus cannonballus</name>
    <dbReference type="NCBI Taxonomy" id="155416"/>
    <lineage>
        <taxon>Eukaryota</taxon>
        <taxon>Fungi</taxon>
        <taxon>Dikarya</taxon>
        <taxon>Ascomycota</taxon>
        <taxon>Pezizomycotina</taxon>
        <taxon>Sordariomycetes</taxon>
        <taxon>Xylariomycetidae</taxon>
        <taxon>Xylariales</taxon>
        <taxon>Xylariales incertae sedis</taxon>
        <taxon>Monosporascus</taxon>
    </lineage>
</organism>
<dbReference type="InterPro" id="IPR036291">
    <property type="entry name" value="NAD(P)-bd_dom_sf"/>
</dbReference>
<dbReference type="EMBL" id="QJNS01000006">
    <property type="protein sequence ID" value="RYO94911.1"/>
    <property type="molecule type" value="Genomic_DNA"/>
</dbReference>
<dbReference type="SUPFAM" id="SSF51735">
    <property type="entry name" value="NAD(P)-binding Rossmann-fold domains"/>
    <property type="match status" value="1"/>
</dbReference>
<dbReference type="InterPro" id="IPR013149">
    <property type="entry name" value="ADH-like_C"/>
</dbReference>
<dbReference type="SMART" id="SM00829">
    <property type="entry name" value="PKS_ER"/>
    <property type="match status" value="1"/>
</dbReference>
<dbReference type="InterPro" id="IPR020843">
    <property type="entry name" value="ER"/>
</dbReference>